<organism evidence="9 10">
    <name type="scientific">Sandarakinorhabdus fusca</name>
    <dbReference type="NCBI Taxonomy" id="1439888"/>
    <lineage>
        <taxon>Bacteria</taxon>
        <taxon>Pseudomonadati</taxon>
        <taxon>Pseudomonadota</taxon>
        <taxon>Alphaproteobacteria</taxon>
        <taxon>Sphingomonadales</taxon>
        <taxon>Sphingosinicellaceae</taxon>
        <taxon>Sandarakinorhabdus</taxon>
    </lineage>
</organism>
<dbReference type="PANTHER" id="PTHR41523:SF8">
    <property type="entry name" value="ETHYLENE RESPONSE SENSOR PROTEIN"/>
    <property type="match status" value="1"/>
</dbReference>
<dbReference type="PANTHER" id="PTHR41523">
    <property type="entry name" value="TWO-COMPONENT SYSTEM SENSOR PROTEIN"/>
    <property type="match status" value="1"/>
</dbReference>
<keyword evidence="5" id="KW-0547">Nucleotide-binding</keyword>
<dbReference type="GO" id="GO:0005524">
    <property type="term" value="F:ATP binding"/>
    <property type="evidence" value="ECO:0007669"/>
    <property type="project" value="UniProtKB-KW"/>
</dbReference>
<dbReference type="EC" id="2.7.13.3" evidence="2"/>
<name>A0A7C9GPH0_9SPHN</name>
<evidence type="ECO:0000256" key="6">
    <source>
        <dbReference type="ARBA" id="ARBA00022777"/>
    </source>
</evidence>
<evidence type="ECO:0000313" key="10">
    <source>
        <dbReference type="Proteomes" id="UP000481327"/>
    </source>
</evidence>
<dbReference type="Proteomes" id="UP000481327">
    <property type="component" value="Unassembled WGS sequence"/>
</dbReference>
<dbReference type="Gene3D" id="3.30.565.10">
    <property type="entry name" value="Histidine kinase-like ATPase, C-terminal domain"/>
    <property type="match status" value="1"/>
</dbReference>
<accession>A0A7C9GPH0</accession>
<protein>
    <recommendedName>
        <fullName evidence="2">histidine kinase</fullName>
        <ecNumber evidence="2">2.7.13.3</ecNumber>
    </recommendedName>
</protein>
<evidence type="ECO:0000256" key="1">
    <source>
        <dbReference type="ARBA" id="ARBA00000085"/>
    </source>
</evidence>
<keyword evidence="10" id="KW-1185">Reference proteome</keyword>
<evidence type="ECO:0000256" key="2">
    <source>
        <dbReference type="ARBA" id="ARBA00012438"/>
    </source>
</evidence>
<dbReference type="OrthoDB" id="9760752at2"/>
<keyword evidence="3" id="KW-0597">Phosphoprotein</keyword>
<evidence type="ECO:0000256" key="5">
    <source>
        <dbReference type="ARBA" id="ARBA00022741"/>
    </source>
</evidence>
<keyword evidence="6 9" id="KW-0418">Kinase</keyword>
<reference evidence="9 10" key="1">
    <citation type="submission" date="2019-09" db="EMBL/GenBank/DDBJ databases">
        <title>Polymorphobacter sp. isolated from a lake in China.</title>
        <authorList>
            <person name="Liu Z."/>
        </authorList>
    </citation>
    <scope>NUCLEOTIDE SEQUENCE [LARGE SCALE GENOMIC DNA]</scope>
    <source>
        <strain evidence="9 10">D40P</strain>
    </source>
</reference>
<feature type="domain" description="Signal transduction histidine kinase HWE region" evidence="8">
    <location>
        <begin position="140"/>
        <end position="222"/>
    </location>
</feature>
<keyword evidence="7" id="KW-0067">ATP-binding</keyword>
<dbReference type="AlphaFoldDB" id="A0A7C9GPH0"/>
<evidence type="ECO:0000259" key="8">
    <source>
        <dbReference type="SMART" id="SM00911"/>
    </source>
</evidence>
<dbReference type="SMART" id="SM00911">
    <property type="entry name" value="HWE_HK"/>
    <property type="match status" value="1"/>
</dbReference>
<evidence type="ECO:0000313" key="9">
    <source>
        <dbReference type="EMBL" id="MQT16690.1"/>
    </source>
</evidence>
<keyword evidence="4" id="KW-0808">Transferase</keyword>
<comment type="catalytic activity">
    <reaction evidence="1">
        <text>ATP + protein L-histidine = ADP + protein N-phospho-L-histidine.</text>
        <dbReference type="EC" id="2.7.13.3"/>
    </reaction>
</comment>
<dbReference type="EMBL" id="WIOL01000002">
    <property type="protein sequence ID" value="MQT16690.1"/>
    <property type="molecule type" value="Genomic_DNA"/>
</dbReference>
<evidence type="ECO:0000256" key="7">
    <source>
        <dbReference type="ARBA" id="ARBA00022840"/>
    </source>
</evidence>
<dbReference type="GO" id="GO:0004673">
    <property type="term" value="F:protein histidine kinase activity"/>
    <property type="evidence" value="ECO:0007669"/>
    <property type="project" value="UniProtKB-EC"/>
</dbReference>
<evidence type="ECO:0000256" key="3">
    <source>
        <dbReference type="ARBA" id="ARBA00022553"/>
    </source>
</evidence>
<sequence>MAPYRRDAEFLQKLFAENEIDVEVCADAGNIVECLADSPGVLVLTHEALTPSVIAYVASHLVSQPAWFEMPIVVLLHRTSDDARLKAELASAWPQARHLYYQRPVTPVELISGVQSAMLSRIRQRDVRDHIALEVELRRELNHRVKNILASVTSILELTYRSADNLSEFANDLRGRLMALSNVHSAVFEAADEAVSFEQIVNLTFEPYRIAGQGRISVGGPVVMLSRGAGTTLALCLHELATNAIKYGGLSTGAGTVSFTWSLSGTDPVELAAVWQEAGGPAVTVPSRAGYGTRYLKSALASLFGAKPVLTYDASGLRCEVTGRVSRLAWNA</sequence>
<evidence type="ECO:0000256" key="4">
    <source>
        <dbReference type="ARBA" id="ARBA00022679"/>
    </source>
</evidence>
<dbReference type="InterPro" id="IPR011102">
    <property type="entry name" value="Sig_transdc_His_kinase_HWE"/>
</dbReference>
<gene>
    <name evidence="9" type="ORF">F3168_05380</name>
</gene>
<dbReference type="InterPro" id="IPR036890">
    <property type="entry name" value="HATPase_C_sf"/>
</dbReference>
<comment type="caution">
    <text evidence="9">The sequence shown here is derived from an EMBL/GenBank/DDBJ whole genome shotgun (WGS) entry which is preliminary data.</text>
</comment>
<proteinExistence type="predicted"/>
<dbReference type="Pfam" id="PF07536">
    <property type="entry name" value="HWE_HK"/>
    <property type="match status" value="1"/>
</dbReference>